<sequence>MENPRRSFDRSRGPGFKKPRLNEGLALNPNARPFPQRTNPAGSASALRFQPNDSDTDDVSPGGGAYEPQPVSHHQQQQQHQELVSQYKTALAELTFNSKPIITNLTIIAGENVHAAKAITATVCANILEVLSDQKLPSLYLLDSIVKNIGRDYIKHFASRLPEVFCKAYRQVNPPVRQSMQHLFGTWKGVFPPPTLQVIEKELGFAPMINGSSSGTTTSRSDPLSQRPPHSIHVNPKYLERQRLQQPSRVNSTIILPSILASYLCRNIRCSHRYAFCYAVYDRNIGVTFGTYDYGSDLSQANGVGVGRASVTEAISSQRNGFNVKHGSQNYPASKSGNADPRLLARQNISGRSSNATLSSWKNSEEEEFMWEMHSRLSQHDAVNISNNSRKDHWILDASEKLDLERQFCKAQSIHDVGSRLNRETSSDSLFTEQKEKTSYGRQISSAQPLRELHKTDGLPAFSSSHSESYSATIGGLPSATSSSLARIEKQTQTGSSHLEQQHFQSVGTASPPEQSPLRQHSPSPSFPSRHTHQQLQNFVEPQTHSLPPSDPNLSKFSGKLDVGSLKHSHQVSAALTSRSSYPYSLSQPPKPDHMQVESSGQTQKSLLSQSSKVGASSIFGNVSKTNPLAIGTLKSSTSSLLAAVMKSGILSNNSLIGSLPNKIPQDLEQVPSQHSLPSGSLPACFTSSGSASHDPIATTTNSSQGKVEQLPPSSVVNNAPLQTSDPESKASIPVSNLLSSLVAKGLISASKGALSVPSLQIPTQMQKSPEREGPSESLNKSLEISASSPSPASSVPTSCDAPHSSTMDKISFAKPATKASVASHQSSSVEVENPIGLEFRPDVIREFHSSVISGLLDNLPYCCSLCGLRLKLHERLNRHLEWHTMKKAELKGSDIALRGWYARSDDWIAGKPVQLVSESTKPVNQSEMKADKEEVMVHADEDQYACMFCGEIFEDFFSQERGEWMFKGAVYLTIPSEEDGQGGNTYERAAKGPIVHANCMSESSVHELVIKMV</sequence>
<reference evidence="6" key="1">
    <citation type="submission" date="2019-09" db="EMBL/GenBank/DDBJ databases">
        <title>Draft genome information of white flower Hibiscus syriacus.</title>
        <authorList>
            <person name="Kim Y.-M."/>
        </authorList>
    </citation>
    <scope>NUCLEOTIDE SEQUENCE [LARGE SCALE GENOMIC DNA]</scope>
    <source>
        <strain evidence="6">YM2019G1</strain>
    </source>
</reference>
<feature type="region of interest" description="Disordered" evidence="3">
    <location>
        <begin position="572"/>
        <end position="610"/>
    </location>
</feature>
<keyword evidence="1" id="KW-0507">mRNA processing</keyword>
<feature type="region of interest" description="Disordered" evidence="3">
    <location>
        <begin position="212"/>
        <end position="232"/>
    </location>
</feature>
<dbReference type="PROSITE" id="PS51391">
    <property type="entry name" value="CID"/>
    <property type="match status" value="1"/>
</dbReference>
<dbReference type="Gene3D" id="1.25.40.90">
    <property type="match status" value="1"/>
</dbReference>
<name>A0A6A3CQ95_HIBSY</name>
<keyword evidence="7" id="KW-1185">Reference proteome</keyword>
<dbReference type="InterPro" id="IPR013087">
    <property type="entry name" value="Znf_C2H2_type"/>
</dbReference>
<feature type="compositionally biased region" description="Polar residues" evidence="3">
    <location>
        <begin position="479"/>
        <end position="534"/>
    </location>
</feature>
<dbReference type="PROSITE" id="PS50157">
    <property type="entry name" value="ZINC_FINGER_C2H2_2"/>
    <property type="match status" value="1"/>
</dbReference>
<evidence type="ECO:0000313" key="7">
    <source>
        <dbReference type="Proteomes" id="UP000436088"/>
    </source>
</evidence>
<evidence type="ECO:0000259" key="5">
    <source>
        <dbReference type="PROSITE" id="PS51391"/>
    </source>
</evidence>
<feature type="compositionally biased region" description="Basic and acidic residues" evidence="3">
    <location>
        <begin position="1"/>
        <end position="12"/>
    </location>
</feature>
<dbReference type="SMART" id="SM00582">
    <property type="entry name" value="RPR"/>
    <property type="match status" value="1"/>
</dbReference>
<feature type="domain" description="CID" evidence="5">
    <location>
        <begin position="79"/>
        <end position="207"/>
    </location>
</feature>
<dbReference type="FunFam" id="1.25.40.90:FF:000023">
    <property type="entry name" value="polyadenylation and cleavage factor homolog 4"/>
    <property type="match status" value="1"/>
</dbReference>
<dbReference type="GO" id="GO:0003729">
    <property type="term" value="F:mRNA binding"/>
    <property type="evidence" value="ECO:0007669"/>
    <property type="project" value="InterPro"/>
</dbReference>
<dbReference type="InterPro" id="IPR057242">
    <property type="entry name" value="PCFS4-like"/>
</dbReference>
<feature type="compositionally biased region" description="Low complexity" evidence="3">
    <location>
        <begin position="786"/>
        <end position="795"/>
    </location>
</feature>
<dbReference type="GO" id="GO:0005737">
    <property type="term" value="C:cytoplasm"/>
    <property type="evidence" value="ECO:0007669"/>
    <property type="project" value="TreeGrafter"/>
</dbReference>
<feature type="compositionally biased region" description="Low complexity" evidence="3">
    <location>
        <begin position="212"/>
        <end position="221"/>
    </location>
</feature>
<dbReference type="AlphaFoldDB" id="A0A6A3CQ95"/>
<dbReference type="PANTHER" id="PTHR15921">
    <property type="entry name" value="PRE-MRNA CLEAVAGE COMPLEX II"/>
    <property type="match status" value="1"/>
</dbReference>
<feature type="region of interest" description="Disordered" evidence="3">
    <location>
        <begin position="761"/>
        <end position="808"/>
    </location>
</feature>
<evidence type="ECO:0000256" key="2">
    <source>
        <dbReference type="PROSITE-ProRule" id="PRU00042"/>
    </source>
</evidence>
<dbReference type="PROSITE" id="PS00028">
    <property type="entry name" value="ZINC_FINGER_C2H2_1"/>
    <property type="match status" value="1"/>
</dbReference>
<feature type="compositionally biased region" description="Polar residues" evidence="3">
    <location>
        <begin position="542"/>
        <end position="556"/>
    </location>
</feature>
<dbReference type="InterPro" id="IPR008942">
    <property type="entry name" value="ENTH_VHS"/>
</dbReference>
<dbReference type="GO" id="GO:0008270">
    <property type="term" value="F:zinc ion binding"/>
    <property type="evidence" value="ECO:0007669"/>
    <property type="project" value="UniProtKB-KW"/>
</dbReference>
<accession>A0A6A3CQ95</accession>
<dbReference type="GO" id="GO:0006369">
    <property type="term" value="P:termination of RNA polymerase II transcription"/>
    <property type="evidence" value="ECO:0007669"/>
    <property type="project" value="InterPro"/>
</dbReference>
<feature type="compositionally biased region" description="Polar residues" evidence="3">
    <location>
        <begin position="686"/>
        <end position="726"/>
    </location>
</feature>
<keyword evidence="2" id="KW-0862">Zinc</keyword>
<evidence type="ECO:0000313" key="6">
    <source>
        <dbReference type="EMBL" id="KAE8731096.1"/>
    </source>
</evidence>
<dbReference type="GO" id="GO:0005849">
    <property type="term" value="C:mRNA cleavage factor complex"/>
    <property type="evidence" value="ECO:0007669"/>
    <property type="project" value="TreeGrafter"/>
</dbReference>
<dbReference type="EMBL" id="VEPZ02000196">
    <property type="protein sequence ID" value="KAE8731096.1"/>
    <property type="molecule type" value="Genomic_DNA"/>
</dbReference>
<dbReference type="GO" id="GO:0031124">
    <property type="term" value="P:mRNA 3'-end processing"/>
    <property type="evidence" value="ECO:0007669"/>
    <property type="project" value="InterPro"/>
</dbReference>
<evidence type="ECO:0000259" key="4">
    <source>
        <dbReference type="PROSITE" id="PS50157"/>
    </source>
</evidence>
<dbReference type="InterPro" id="IPR047415">
    <property type="entry name" value="Pcf11_CID"/>
</dbReference>
<dbReference type="PANTHER" id="PTHR15921:SF3">
    <property type="entry name" value="PRE-MRNA CLEAVAGE COMPLEX 2 PROTEIN PCF11"/>
    <property type="match status" value="1"/>
</dbReference>
<dbReference type="Proteomes" id="UP000436088">
    <property type="component" value="Unassembled WGS sequence"/>
</dbReference>
<protein>
    <submittedName>
        <fullName evidence="6">Detected protein of confused Function</fullName>
    </submittedName>
</protein>
<dbReference type="Pfam" id="PF04818">
    <property type="entry name" value="CID"/>
    <property type="match status" value="1"/>
</dbReference>
<feature type="region of interest" description="Disordered" evidence="3">
    <location>
        <begin position="420"/>
        <end position="534"/>
    </location>
</feature>
<gene>
    <name evidence="6" type="ORF">F3Y22_tig00002840pilonHSYRG00197</name>
</gene>
<organism evidence="6 7">
    <name type="scientific">Hibiscus syriacus</name>
    <name type="common">Rose of Sharon</name>
    <dbReference type="NCBI Taxonomy" id="106335"/>
    <lineage>
        <taxon>Eukaryota</taxon>
        <taxon>Viridiplantae</taxon>
        <taxon>Streptophyta</taxon>
        <taxon>Embryophyta</taxon>
        <taxon>Tracheophyta</taxon>
        <taxon>Spermatophyta</taxon>
        <taxon>Magnoliopsida</taxon>
        <taxon>eudicotyledons</taxon>
        <taxon>Gunneridae</taxon>
        <taxon>Pentapetalae</taxon>
        <taxon>rosids</taxon>
        <taxon>malvids</taxon>
        <taxon>Malvales</taxon>
        <taxon>Malvaceae</taxon>
        <taxon>Malvoideae</taxon>
        <taxon>Hibiscus</taxon>
    </lineage>
</organism>
<proteinExistence type="predicted"/>
<keyword evidence="2" id="KW-0863">Zinc-finger</keyword>
<feature type="region of interest" description="Disordered" evidence="3">
    <location>
        <begin position="670"/>
        <end position="731"/>
    </location>
</feature>
<feature type="region of interest" description="Disordered" evidence="3">
    <location>
        <begin position="1"/>
        <end position="82"/>
    </location>
</feature>
<dbReference type="InterPro" id="IPR006569">
    <property type="entry name" value="CID_dom"/>
</dbReference>
<dbReference type="SUPFAM" id="SSF48464">
    <property type="entry name" value="ENTH/VHS domain"/>
    <property type="match status" value="1"/>
</dbReference>
<dbReference type="GO" id="GO:0000993">
    <property type="term" value="F:RNA polymerase II complex binding"/>
    <property type="evidence" value="ECO:0007669"/>
    <property type="project" value="InterPro"/>
</dbReference>
<evidence type="ECO:0000256" key="3">
    <source>
        <dbReference type="SAM" id="MobiDB-lite"/>
    </source>
</evidence>
<keyword evidence="2" id="KW-0479">Metal-binding</keyword>
<feature type="compositionally biased region" description="Polar residues" evidence="3">
    <location>
        <begin position="572"/>
        <end position="588"/>
    </location>
</feature>
<dbReference type="InterPro" id="IPR045154">
    <property type="entry name" value="PCF11-like"/>
</dbReference>
<dbReference type="CDD" id="cd16982">
    <property type="entry name" value="CID_Pcf11"/>
    <property type="match status" value="1"/>
</dbReference>
<feature type="domain" description="C2H2-type" evidence="4">
    <location>
        <begin position="862"/>
        <end position="889"/>
    </location>
</feature>
<feature type="region of interest" description="Disordered" evidence="3">
    <location>
        <begin position="542"/>
        <end position="561"/>
    </location>
</feature>
<dbReference type="Pfam" id="PF23228">
    <property type="entry name" value="zf_PCFS4"/>
    <property type="match status" value="1"/>
</dbReference>
<comment type="caution">
    <text evidence="6">The sequence shown here is derived from an EMBL/GenBank/DDBJ whole genome shotgun (WGS) entry which is preliminary data.</text>
</comment>
<feature type="compositionally biased region" description="Low complexity" evidence="3">
    <location>
        <begin position="599"/>
        <end position="610"/>
    </location>
</feature>
<evidence type="ECO:0000256" key="1">
    <source>
        <dbReference type="ARBA" id="ARBA00022664"/>
    </source>
</evidence>